<dbReference type="PANTHER" id="PTHR43540:SF6">
    <property type="entry name" value="ISOCHORISMATASE-LIKE DOMAIN-CONTAINING PROTEIN"/>
    <property type="match status" value="1"/>
</dbReference>
<organism evidence="3 4">
    <name type="scientific">Candidatus Lokiarchaeum ossiferum</name>
    <dbReference type="NCBI Taxonomy" id="2951803"/>
    <lineage>
        <taxon>Archaea</taxon>
        <taxon>Promethearchaeati</taxon>
        <taxon>Promethearchaeota</taxon>
        <taxon>Promethearchaeia</taxon>
        <taxon>Promethearchaeales</taxon>
        <taxon>Promethearchaeaceae</taxon>
        <taxon>Candidatus Lokiarchaeum</taxon>
    </lineage>
</organism>
<dbReference type="Pfam" id="PF00857">
    <property type="entry name" value="Isochorismatase"/>
    <property type="match status" value="1"/>
</dbReference>
<feature type="domain" description="Isochorismatase-like" evidence="2">
    <location>
        <begin position="40"/>
        <end position="209"/>
    </location>
</feature>
<sequence length="221" mass="25432">MKKEAYLHPHNIDQKNLEWQNELVRIKTHFPFSIKSSKVALLVLDMQDIFLNEDSHAYIPSGPSIIPNIKKLVSTFSVQKSLVIFTRHLTSKDEQDVMFRWWRNPILESDPMSKITNMLDTSKAKILQKNQYSAFFSTDLKTFLQKKGIKQVIITGVMTHLCCETTARDAFMNGFEIFFAMDATAAYTEELHLGTLRSITHGFGRCLPTTEIIKSFHTEVL</sequence>
<dbReference type="InterPro" id="IPR036380">
    <property type="entry name" value="Isochorismatase-like_sf"/>
</dbReference>
<evidence type="ECO:0000259" key="2">
    <source>
        <dbReference type="Pfam" id="PF00857"/>
    </source>
</evidence>
<gene>
    <name evidence="3" type="ORF">NEF87_004966</name>
</gene>
<dbReference type="GO" id="GO:0016787">
    <property type="term" value="F:hydrolase activity"/>
    <property type="evidence" value="ECO:0007669"/>
    <property type="project" value="UniProtKB-KW"/>
</dbReference>
<dbReference type="InterPro" id="IPR050272">
    <property type="entry name" value="Isochorismatase-like_hydrls"/>
</dbReference>
<dbReference type="PANTHER" id="PTHR43540">
    <property type="entry name" value="PEROXYUREIDOACRYLATE/UREIDOACRYLATE AMIDOHYDROLASE-RELATED"/>
    <property type="match status" value="1"/>
</dbReference>
<evidence type="ECO:0000313" key="3">
    <source>
        <dbReference type="EMBL" id="UYP48681.1"/>
    </source>
</evidence>
<evidence type="ECO:0000256" key="1">
    <source>
        <dbReference type="ARBA" id="ARBA00022801"/>
    </source>
</evidence>
<dbReference type="SUPFAM" id="SSF52499">
    <property type="entry name" value="Isochorismatase-like hydrolases"/>
    <property type="match status" value="1"/>
</dbReference>
<name>A0ABY6HZA8_9ARCH</name>
<dbReference type="InterPro" id="IPR000868">
    <property type="entry name" value="Isochorismatase-like_dom"/>
</dbReference>
<keyword evidence="1 3" id="KW-0378">Hydrolase</keyword>
<dbReference type="EMBL" id="CP104013">
    <property type="protein sequence ID" value="UYP48681.1"/>
    <property type="molecule type" value="Genomic_DNA"/>
</dbReference>
<proteinExistence type="predicted"/>
<dbReference type="Gene3D" id="3.40.50.850">
    <property type="entry name" value="Isochorismatase-like"/>
    <property type="match status" value="1"/>
</dbReference>
<dbReference type="CDD" id="cd00431">
    <property type="entry name" value="cysteine_hydrolases"/>
    <property type="match status" value="1"/>
</dbReference>
<reference evidence="3" key="1">
    <citation type="submission" date="2022-09" db="EMBL/GenBank/DDBJ databases">
        <title>Actin cytoskeleton and complex cell architecture in an #Asgard archaeon.</title>
        <authorList>
            <person name="Ponce Toledo R.I."/>
            <person name="Schleper C."/>
            <person name="Rodrigues Oliveira T."/>
            <person name="Wollweber F."/>
            <person name="Xu J."/>
            <person name="Rittmann S."/>
            <person name="Klingl A."/>
            <person name="Pilhofer M."/>
        </authorList>
    </citation>
    <scope>NUCLEOTIDE SEQUENCE</scope>
    <source>
        <strain evidence="3">B-35</strain>
    </source>
</reference>
<accession>A0ABY6HZA8</accession>
<protein>
    <submittedName>
        <fullName evidence="3">Peroxyureidoacrylate/ureidoacrylate amidohydrolase RutB</fullName>
        <ecNumber evidence="3">3.5.1.110</ecNumber>
    </submittedName>
</protein>
<dbReference type="Proteomes" id="UP001208689">
    <property type="component" value="Chromosome"/>
</dbReference>
<evidence type="ECO:0000313" key="4">
    <source>
        <dbReference type="Proteomes" id="UP001208689"/>
    </source>
</evidence>
<keyword evidence="4" id="KW-1185">Reference proteome</keyword>
<dbReference type="EC" id="3.5.1.110" evidence="3"/>